<sequence>MYSLVLGKSLEQTIFSNNLLRGIIARFLRTSALNLIRQPATNMLNNKQTRLMKVADPESFNTRSKLSTLTYLLLQRLFTDIAELEVKNRSTRGMIKIPRNLINPLHEWHSNPHSHGIETTALYNLYQHVLMSGSDRAFPSTMLESLLYCQQKKRYLETGLSSTFTVFPTASIYSASNAYDWLV</sequence>
<keyword evidence="2" id="KW-1185">Reference proteome</keyword>
<organism evidence="1 2">
    <name type="scientific">Halteria grandinella</name>
    <dbReference type="NCBI Taxonomy" id="5974"/>
    <lineage>
        <taxon>Eukaryota</taxon>
        <taxon>Sar</taxon>
        <taxon>Alveolata</taxon>
        <taxon>Ciliophora</taxon>
        <taxon>Intramacronucleata</taxon>
        <taxon>Spirotrichea</taxon>
        <taxon>Stichotrichia</taxon>
        <taxon>Sporadotrichida</taxon>
        <taxon>Halteriidae</taxon>
        <taxon>Halteria</taxon>
    </lineage>
</organism>
<dbReference type="Proteomes" id="UP000785679">
    <property type="component" value="Unassembled WGS sequence"/>
</dbReference>
<name>A0A8J8NJY4_HALGN</name>
<dbReference type="EMBL" id="RRYP01013243">
    <property type="protein sequence ID" value="TNV76621.1"/>
    <property type="molecule type" value="Genomic_DNA"/>
</dbReference>
<accession>A0A8J8NJY4</accession>
<dbReference type="AlphaFoldDB" id="A0A8J8NJY4"/>
<evidence type="ECO:0000313" key="2">
    <source>
        <dbReference type="Proteomes" id="UP000785679"/>
    </source>
</evidence>
<comment type="caution">
    <text evidence="1">The sequence shown here is derived from an EMBL/GenBank/DDBJ whole genome shotgun (WGS) entry which is preliminary data.</text>
</comment>
<protein>
    <submittedName>
        <fullName evidence="1">Uncharacterized protein</fullName>
    </submittedName>
</protein>
<reference evidence="1" key="1">
    <citation type="submission" date="2019-06" db="EMBL/GenBank/DDBJ databases">
        <authorList>
            <person name="Zheng W."/>
        </authorList>
    </citation>
    <scope>NUCLEOTIDE SEQUENCE</scope>
    <source>
        <strain evidence="1">QDHG01</strain>
    </source>
</reference>
<proteinExistence type="predicted"/>
<evidence type="ECO:0000313" key="1">
    <source>
        <dbReference type="EMBL" id="TNV76621.1"/>
    </source>
</evidence>
<gene>
    <name evidence="1" type="ORF">FGO68_gene9391</name>
</gene>